<dbReference type="GO" id="GO:0009103">
    <property type="term" value="P:lipopolysaccharide biosynthetic process"/>
    <property type="evidence" value="ECO:0007669"/>
    <property type="project" value="TreeGrafter"/>
</dbReference>
<organism evidence="4 5">
    <name type="scientific">Acetobacter pasteurianus subsp. pasteurianus</name>
    <dbReference type="NCBI Taxonomy" id="481145"/>
    <lineage>
        <taxon>Bacteria</taxon>
        <taxon>Pseudomonadati</taxon>
        <taxon>Pseudomonadota</taxon>
        <taxon>Alphaproteobacteria</taxon>
        <taxon>Acetobacterales</taxon>
        <taxon>Acetobacteraceae</taxon>
        <taxon>Acetobacter</taxon>
    </lineage>
</organism>
<evidence type="ECO:0000256" key="1">
    <source>
        <dbReference type="ARBA" id="ARBA00022679"/>
    </source>
</evidence>
<dbReference type="AlphaFoldDB" id="A0A1Y0XYJ1"/>
<protein>
    <submittedName>
        <fullName evidence="4">Protein RfbU</fullName>
        <ecNumber evidence="4">2.4.1.-</ecNumber>
    </submittedName>
</protein>
<dbReference type="SUPFAM" id="SSF53756">
    <property type="entry name" value="UDP-Glycosyltransferase/glycogen phosphorylase"/>
    <property type="match status" value="1"/>
</dbReference>
<dbReference type="EMBL" id="CP021509">
    <property type="protein sequence ID" value="ARW47192.1"/>
    <property type="molecule type" value="Genomic_DNA"/>
</dbReference>
<dbReference type="Pfam" id="PF13439">
    <property type="entry name" value="Glyco_transf_4"/>
    <property type="match status" value="1"/>
</dbReference>
<feature type="domain" description="Glycosyltransferase subfamily 4-like N-terminal" evidence="3">
    <location>
        <begin position="19"/>
        <end position="178"/>
    </location>
</feature>
<evidence type="ECO:0000313" key="4">
    <source>
        <dbReference type="EMBL" id="ARW47192.1"/>
    </source>
</evidence>
<evidence type="ECO:0000259" key="3">
    <source>
        <dbReference type="Pfam" id="PF13439"/>
    </source>
</evidence>
<feature type="domain" description="Glycosyl transferase family 1" evidence="2">
    <location>
        <begin position="199"/>
        <end position="352"/>
    </location>
</feature>
<evidence type="ECO:0000259" key="2">
    <source>
        <dbReference type="Pfam" id="PF00534"/>
    </source>
</evidence>
<dbReference type="InterPro" id="IPR028098">
    <property type="entry name" value="Glyco_trans_4-like_N"/>
</dbReference>
<dbReference type="EC" id="2.4.1.-" evidence="4"/>
<accession>A0A1Y0XYJ1</accession>
<reference evidence="4 5" key="1">
    <citation type="submission" date="2017-05" db="EMBL/GenBank/DDBJ databases">
        <title>Genome sequence of Acetobacter pasteurianus subsp. pasteurianus strain SRCM101342.</title>
        <authorList>
            <person name="Cho S.H."/>
        </authorList>
    </citation>
    <scope>NUCLEOTIDE SEQUENCE [LARGE SCALE GENOMIC DNA]</scope>
    <source>
        <strain evidence="4 5">SRCM101342</strain>
    </source>
</reference>
<dbReference type="GO" id="GO:0016757">
    <property type="term" value="F:glycosyltransferase activity"/>
    <property type="evidence" value="ECO:0007669"/>
    <property type="project" value="UniProtKB-KW"/>
</dbReference>
<dbReference type="Pfam" id="PF00534">
    <property type="entry name" value="Glycos_transf_1"/>
    <property type="match status" value="1"/>
</dbReference>
<dbReference type="CDD" id="cd03809">
    <property type="entry name" value="GT4_MtfB-like"/>
    <property type="match status" value="1"/>
</dbReference>
<keyword evidence="4" id="KW-0328">Glycosyltransferase</keyword>
<proteinExistence type="predicted"/>
<sequence>MQPVVAIGARNVGAEGGTGVSTYAATLREALQHNGAQVGIAGGMDWQRAPHALRNKFLQFVLALKAHQKFTFSQSEYSWNVSDFFRKIQVHFSTFNRITAVSSEYTPNIIHWSYPFPAYWENIPNIYTVHDLIPLLHPDLTGIQSERMQRILKQCMQRATAIVTVSEAVRQDIAVCFPEYIHKVVVLGQAVSLPFGNAKISAFHEGKEHFLYFGSIEKRKNIYRLIQAHGRSGTHCPLLLIGNDGFGAREELAAIAMHPKPDLVRHIPWCSKEHLLTLIQNARAVLFPSLAEGFGLPIVESMALGTPVMTSNGHATQEVAGNAALLVDPYNVSEMADAISLLDQSACLRQELTSAGLMRAQDFSMEHYMSRIASLYKRL</sequence>
<dbReference type="Gene3D" id="3.40.50.2000">
    <property type="entry name" value="Glycogen Phosphorylase B"/>
    <property type="match status" value="2"/>
</dbReference>
<evidence type="ECO:0000313" key="5">
    <source>
        <dbReference type="Proteomes" id="UP000196205"/>
    </source>
</evidence>
<keyword evidence="1 4" id="KW-0808">Transferase</keyword>
<dbReference type="PANTHER" id="PTHR46401">
    <property type="entry name" value="GLYCOSYLTRANSFERASE WBBK-RELATED"/>
    <property type="match status" value="1"/>
</dbReference>
<gene>
    <name evidence="4" type="primary">wbpY</name>
    <name evidence="4" type="ORF">S1001342_00837</name>
</gene>
<dbReference type="InterPro" id="IPR001296">
    <property type="entry name" value="Glyco_trans_1"/>
</dbReference>
<name>A0A1Y0XYJ1_ACEPA</name>
<dbReference type="PANTHER" id="PTHR46401:SF2">
    <property type="entry name" value="GLYCOSYLTRANSFERASE WBBK-RELATED"/>
    <property type="match status" value="1"/>
</dbReference>
<dbReference type="Proteomes" id="UP000196205">
    <property type="component" value="Chromosome"/>
</dbReference>